<keyword evidence="10" id="KW-1185">Reference proteome</keyword>
<evidence type="ECO:0000259" key="8">
    <source>
        <dbReference type="Pfam" id="PF06439"/>
    </source>
</evidence>
<dbReference type="Pfam" id="PF05199">
    <property type="entry name" value="GMC_oxred_C"/>
    <property type="match status" value="1"/>
</dbReference>
<evidence type="ECO:0000256" key="2">
    <source>
        <dbReference type="ARBA" id="ARBA00010790"/>
    </source>
</evidence>
<comment type="caution">
    <text evidence="9">The sequence shown here is derived from an EMBL/GenBank/DDBJ whole genome shotgun (WGS) entry which is preliminary data.</text>
</comment>
<dbReference type="PANTHER" id="PTHR42784">
    <property type="entry name" value="PYRANOSE 2-OXIDASE"/>
    <property type="match status" value="1"/>
</dbReference>
<evidence type="ECO:0000256" key="5">
    <source>
        <dbReference type="ARBA" id="ARBA00023002"/>
    </source>
</evidence>
<keyword evidence="3" id="KW-0285">Flavoprotein</keyword>
<dbReference type="SUPFAM" id="SSF51905">
    <property type="entry name" value="FAD/NAD(P)-binding domain"/>
    <property type="match status" value="1"/>
</dbReference>
<dbReference type="InterPro" id="IPR007867">
    <property type="entry name" value="GMC_OxRtase_C"/>
</dbReference>
<feature type="compositionally biased region" description="Basic and acidic residues" evidence="6">
    <location>
        <begin position="544"/>
        <end position="566"/>
    </location>
</feature>
<dbReference type="InterPro" id="IPR051473">
    <property type="entry name" value="P2Ox-like"/>
</dbReference>
<dbReference type="Gene3D" id="2.60.120.560">
    <property type="entry name" value="Exo-inulinase, domain 1"/>
    <property type="match status" value="1"/>
</dbReference>
<evidence type="ECO:0000256" key="6">
    <source>
        <dbReference type="SAM" id="MobiDB-lite"/>
    </source>
</evidence>
<dbReference type="InterPro" id="IPR010496">
    <property type="entry name" value="AL/BT2_dom"/>
</dbReference>
<dbReference type="Pfam" id="PF06439">
    <property type="entry name" value="3keto-disac_hyd"/>
    <property type="match status" value="1"/>
</dbReference>
<evidence type="ECO:0000313" key="10">
    <source>
        <dbReference type="Proteomes" id="UP000664164"/>
    </source>
</evidence>
<dbReference type="GO" id="GO:0016614">
    <property type="term" value="F:oxidoreductase activity, acting on CH-OH group of donors"/>
    <property type="evidence" value="ECO:0007669"/>
    <property type="project" value="InterPro"/>
</dbReference>
<evidence type="ECO:0000256" key="3">
    <source>
        <dbReference type="ARBA" id="ARBA00022630"/>
    </source>
</evidence>
<dbReference type="EMBL" id="JAFNLL010000047">
    <property type="protein sequence ID" value="MBO1269471.1"/>
    <property type="molecule type" value="Genomic_DNA"/>
</dbReference>
<dbReference type="PANTHER" id="PTHR42784:SF1">
    <property type="entry name" value="PYRANOSE 2-OXIDASE"/>
    <property type="match status" value="1"/>
</dbReference>
<comment type="similarity">
    <text evidence="2">Belongs to the GMC oxidoreductase family.</text>
</comment>
<sequence>MATMAQSTGPEVTLFSRDVLGRYTCNTMSEARDAQNPNINADARPFDVIVIGGGSFAGVFAQHLLTVDAGRRHRVLVLEAGPMLVGEHVQNLPMIGLDTPGPTSIKDLRSAGQATTPRNEVWGLAWHSDIPFTGLAYCVGGRSLYWGGWSPQPLPNELSGWPAAVAADLTGPKGYVEAAKQLGSDSTNDFIYGPLQNALRRILADGSFTHAMSLSALPDHPAVTALGAAATPAEVAEILGLASPDGRTVSQLKNEAKVEAPLAVQALTRPGFFPGNKFSAAPLTVQAARTAWGEWPRLDNLRRRLMIVPNCHVERLVSESGRVTKVQTNQGDIEVLQDAVVVIAAGTIESTRLALVSFDGLPKTGEIGKGLTAHLRSNLTIRVPRTSLPVDPAIAELSEAALFLKGSAVVQGKERFFHLQITAAGLGPQGNNSEAELWKKIPDIDTLNRFRTASDSHVVITIRGIGEMDTDNPKSFVRKDPELDYGTNRAFVGLEASQRDTDLWDAMDACSDEVALAFAGGKGYEILVNPLNNQWVTAASGTSAKDKLPYSEPRRDRLGTTHHEAGSLRMGTDPTTSACDTDGRLHAVSNAYALGPASFPRLGSPNPMLTGAALARRLAQHLAFKPGPQPDGQPGEALPYTAGDGYQVLLDGMDARDWRLAGPGAFPLVDGALVSEPGGELGLSWCNVPTPPDFSLRLQYRLSRFDDNSGVFVRFPDPDKKQYGNPAYVPVHFGFEVQIDDLAGPDERHTGAIYDVVDPGFNRVNSLPPGQWNDLQIDVVSQTYTVTLNGVRTTKVTNTAAGRGLPSTPTVPSFIGLQAHNGRVAFRHMRIKKL</sequence>
<feature type="domain" description="Glucose-methanol-choline oxidoreductase C-terminal" evidence="7">
    <location>
        <begin position="553"/>
        <end position="615"/>
    </location>
</feature>
<reference evidence="9" key="1">
    <citation type="submission" date="2021-03" db="EMBL/GenBank/DDBJ databases">
        <title>A new species, PO-11, isolated from a karst cave deposit.</title>
        <authorList>
            <person name="Zhaoxiaoyong W."/>
        </authorList>
    </citation>
    <scope>NUCLEOTIDE SEQUENCE</scope>
    <source>
        <strain evidence="9">PO-11</strain>
    </source>
</reference>
<protein>
    <submittedName>
        <fullName evidence="9">DUF1080 domain-containing protein</fullName>
    </submittedName>
</protein>
<feature type="region of interest" description="Disordered" evidence="6">
    <location>
        <begin position="542"/>
        <end position="574"/>
    </location>
</feature>
<dbReference type="GO" id="GO:0016787">
    <property type="term" value="F:hydrolase activity"/>
    <property type="evidence" value="ECO:0007669"/>
    <property type="project" value="InterPro"/>
</dbReference>
<dbReference type="Gene3D" id="3.50.50.60">
    <property type="entry name" value="FAD/NAD(P)-binding domain"/>
    <property type="match status" value="2"/>
</dbReference>
<keyword evidence="4" id="KW-0274">FAD</keyword>
<evidence type="ECO:0000313" key="9">
    <source>
        <dbReference type="EMBL" id="MBO1269471.1"/>
    </source>
</evidence>
<evidence type="ECO:0000259" key="7">
    <source>
        <dbReference type="Pfam" id="PF05199"/>
    </source>
</evidence>
<accession>A0A939HKG4</accession>
<dbReference type="InterPro" id="IPR036188">
    <property type="entry name" value="FAD/NAD-bd_sf"/>
</dbReference>
<comment type="cofactor">
    <cofactor evidence="1">
        <name>FAD</name>
        <dbReference type="ChEBI" id="CHEBI:57692"/>
    </cofactor>
</comment>
<feature type="domain" description="3-keto-alpha-glucoside-1,2-lyase/3-keto-2-hydroxy-glucal hydratase" evidence="8">
    <location>
        <begin position="645"/>
        <end position="832"/>
    </location>
</feature>
<gene>
    <name evidence="9" type="ORF">J1902_16115</name>
</gene>
<keyword evidence="5" id="KW-0560">Oxidoreductase</keyword>
<dbReference type="AlphaFoldDB" id="A0A939HKG4"/>
<proteinExistence type="inferred from homology"/>
<dbReference type="Proteomes" id="UP000664164">
    <property type="component" value="Unassembled WGS sequence"/>
</dbReference>
<evidence type="ECO:0000256" key="1">
    <source>
        <dbReference type="ARBA" id="ARBA00001974"/>
    </source>
</evidence>
<dbReference type="RefSeq" id="WP_207617326.1">
    <property type="nucleotide sequence ID" value="NZ_JAFNLL010000047.1"/>
</dbReference>
<organism evidence="9 10">
    <name type="scientific">Arthrobacter cavernae</name>
    <dbReference type="NCBI Taxonomy" id="2817681"/>
    <lineage>
        <taxon>Bacteria</taxon>
        <taxon>Bacillati</taxon>
        <taxon>Actinomycetota</taxon>
        <taxon>Actinomycetes</taxon>
        <taxon>Micrococcales</taxon>
        <taxon>Micrococcaceae</taxon>
        <taxon>Arthrobacter</taxon>
    </lineage>
</organism>
<evidence type="ECO:0000256" key="4">
    <source>
        <dbReference type="ARBA" id="ARBA00022827"/>
    </source>
</evidence>
<name>A0A939HKG4_9MICC</name>